<name>A0A5B7EJJ0_PORTR</name>
<evidence type="ECO:0000313" key="3">
    <source>
        <dbReference type="Proteomes" id="UP000324222"/>
    </source>
</evidence>
<feature type="region of interest" description="Disordered" evidence="1">
    <location>
        <begin position="1"/>
        <end position="39"/>
    </location>
</feature>
<feature type="compositionally biased region" description="Acidic residues" evidence="1">
    <location>
        <begin position="1"/>
        <end position="13"/>
    </location>
</feature>
<proteinExistence type="predicted"/>
<protein>
    <submittedName>
        <fullName evidence="2">Uncharacterized protein</fullName>
    </submittedName>
</protein>
<evidence type="ECO:0000256" key="1">
    <source>
        <dbReference type="SAM" id="MobiDB-lite"/>
    </source>
</evidence>
<dbReference type="AlphaFoldDB" id="A0A5B7EJJ0"/>
<gene>
    <name evidence="2" type="ORF">E2C01_026714</name>
</gene>
<dbReference type="EMBL" id="VSRR010002819">
    <property type="protein sequence ID" value="MPC33366.1"/>
    <property type="molecule type" value="Genomic_DNA"/>
</dbReference>
<organism evidence="2 3">
    <name type="scientific">Portunus trituberculatus</name>
    <name type="common">Swimming crab</name>
    <name type="synonym">Neptunus trituberculatus</name>
    <dbReference type="NCBI Taxonomy" id="210409"/>
    <lineage>
        <taxon>Eukaryota</taxon>
        <taxon>Metazoa</taxon>
        <taxon>Ecdysozoa</taxon>
        <taxon>Arthropoda</taxon>
        <taxon>Crustacea</taxon>
        <taxon>Multicrustacea</taxon>
        <taxon>Malacostraca</taxon>
        <taxon>Eumalacostraca</taxon>
        <taxon>Eucarida</taxon>
        <taxon>Decapoda</taxon>
        <taxon>Pleocyemata</taxon>
        <taxon>Brachyura</taxon>
        <taxon>Eubrachyura</taxon>
        <taxon>Portunoidea</taxon>
        <taxon>Portunidae</taxon>
        <taxon>Portuninae</taxon>
        <taxon>Portunus</taxon>
    </lineage>
</organism>
<comment type="caution">
    <text evidence="2">The sequence shown here is derived from an EMBL/GenBank/DDBJ whole genome shotgun (WGS) entry which is preliminary data.</text>
</comment>
<dbReference type="Proteomes" id="UP000324222">
    <property type="component" value="Unassembled WGS sequence"/>
</dbReference>
<keyword evidence="3" id="KW-1185">Reference proteome</keyword>
<evidence type="ECO:0000313" key="2">
    <source>
        <dbReference type="EMBL" id="MPC33366.1"/>
    </source>
</evidence>
<sequence length="178" mass="20021">MEAQEEEEEEEEEEKKKNEKEDEQEEERCDGGWQSGGSGRAGIVVEVGAQRVFLECRQLPSLGVCWWRSVAPSIPHPRSLPSPALYSPPLPYTHTHPPRVPASPYTQPFVHAAHPSGPHHPHLGLTSAYIKATLLLCARRERQCRSGRGRRWGSSHGLFRIDSTEGAAGRQEWQRKSQ</sequence>
<reference evidence="2 3" key="1">
    <citation type="submission" date="2019-05" db="EMBL/GenBank/DDBJ databases">
        <title>Another draft genome of Portunus trituberculatus and its Hox gene families provides insights of decapod evolution.</title>
        <authorList>
            <person name="Jeong J.-H."/>
            <person name="Song I."/>
            <person name="Kim S."/>
            <person name="Choi T."/>
            <person name="Kim D."/>
            <person name="Ryu S."/>
            <person name="Kim W."/>
        </authorList>
    </citation>
    <scope>NUCLEOTIDE SEQUENCE [LARGE SCALE GENOMIC DNA]</scope>
    <source>
        <tissue evidence="2">Muscle</tissue>
    </source>
</reference>
<accession>A0A5B7EJJ0</accession>